<feature type="domain" description="CHAT" evidence="1">
    <location>
        <begin position="969"/>
        <end position="1275"/>
    </location>
</feature>
<dbReference type="InterPro" id="IPR011990">
    <property type="entry name" value="TPR-like_helical_dom_sf"/>
</dbReference>
<protein>
    <recommendedName>
        <fullName evidence="1">CHAT domain-containing protein</fullName>
    </recommendedName>
</protein>
<dbReference type="EMBL" id="QGSZ01000217">
    <property type="protein sequence ID" value="RQX01853.1"/>
    <property type="molecule type" value="Genomic_DNA"/>
</dbReference>
<dbReference type="AlphaFoldDB" id="A0A3N9X3F2"/>
<evidence type="ECO:0000313" key="2">
    <source>
        <dbReference type="EMBL" id="RQX01853.1"/>
    </source>
</evidence>
<reference evidence="2 3" key="1">
    <citation type="submission" date="2018-05" db="EMBL/GenBank/DDBJ databases">
        <title>Micromonospora from Atacama Desert.</title>
        <authorList>
            <person name="Carro L."/>
            <person name="Goodfellow M."/>
            <person name="Klenk H.-P."/>
        </authorList>
    </citation>
    <scope>NUCLEOTIDE SEQUENCE [LARGE SCALE GENOMIC DNA]</scope>
    <source>
        <strain evidence="2 3">LB39</strain>
    </source>
</reference>
<dbReference type="Proteomes" id="UP000282312">
    <property type="component" value="Unassembled WGS sequence"/>
</dbReference>
<dbReference type="InterPro" id="IPR024983">
    <property type="entry name" value="CHAT_dom"/>
</dbReference>
<dbReference type="Pfam" id="PF12770">
    <property type="entry name" value="CHAT"/>
    <property type="match status" value="1"/>
</dbReference>
<accession>A0A3N9X3F2</accession>
<name>A0A3N9X3F2_9ACTN</name>
<evidence type="ECO:0000259" key="1">
    <source>
        <dbReference type="Pfam" id="PF12770"/>
    </source>
</evidence>
<keyword evidence="3" id="KW-1185">Reference proteome</keyword>
<gene>
    <name evidence="2" type="ORF">DLJ59_16785</name>
</gene>
<proteinExistence type="predicted"/>
<dbReference type="SUPFAM" id="SSF81901">
    <property type="entry name" value="HCP-like"/>
    <property type="match status" value="1"/>
</dbReference>
<dbReference type="RefSeq" id="WP_124773571.1">
    <property type="nucleotide sequence ID" value="NZ_QGSZ01000217.1"/>
</dbReference>
<sequence length="1276" mass="136865">MADRAHRGIWHLESYEIGLDSADLETAIEDLTFATEHAGDHPDRAFWCYCRALAHAYRIDGGWRDELPVAIEWCERAFADARGIDRGSVAVFLGELYWARYVEHREEPEVAHHLDALIDAVAAVQLDDAEPLVTANLRMMLGTGHAERHQRSGRRADLDAAIALLAPSVDELPADVAEVAAGALLLSWAYHARGQEDGDPGDLDLAITLVERTAARLDPATEPRVVNLRWAQYLFLTERLERDDDHLDRDEAIRCLRHAAEISPEPDADLAMALAELLGDRGELYLDTDDLASAAVWAGVAANAETDPADGWYPRLSQANAYLTRWVQLQDVDDLARLADALTGAIEAGLPDADLRLIAHRDRLKARYDLDQRRVAAGEVAEHDAAATRVPLAVAADGILRDEPDGAGELRSDLAAVVLTHQLVLAADDLLSPDIARLRELLTLARSHPPDPHRTQLLAIVEGAIGAYEADDGAGDYGLTSIAEAMAMPEFDTSTTGDLRQMMSVTKLLRGSRTGDIRDLDSAMSGLYRARRDTAEDQPPGRQLELFQTLAAITRTGIDGDKAQLESGMDLAAALLPAGDAANPMERMLGTALRLPRMLREGAGTVEITAIVDALPSSAALSGGLFGYHLSQAVRAMAATASVTAAYNHGSPAERAAASAAFVHAVDAVSGGKSLRGNILVIAVNLALDLLDRHPDPVLDEAARRWAAESVARCAHPSDQSWAPAWFNLARLHRRSGGRDDLARGRAHALSALRGRTWQIVLQYDADYGLEAARRRAGDVRLAVQWCRADAEAAAPADRQPILADLVQALDAGRGMVLGVAASAGAVHDALVARGEPALAAQWLAGERFDHSDPQFDVADLRHRVVTALARDVGASPEAELFAAVTVDEIHAALAAADRDALVYLVGSDTAEAGYAVVVTAGGRIDLLALPSLRLDDSPLGWYLHTYRGVQVLTGGDIDAWRWSLSQLSSWAWQAGMGQLVDHCRTLAPDRPPRLVLIPIGALSVVPWHAAWRLVDGAERRYAVQDATVTYAASARTWCDSAGRPPADEAETVSAGQAGSALIIADPTGDLLSAADEADAIRRSFYPEATYLGRPVSAATGAGTPDEVLAWLAAPDAPPAAVLHAACHGIVEPDRPSQSHLRLAGGPLRADDLIRLAAAHRRIGTVVLAACTTNVAGEEYDEALTLSTAFLVAGAGSVVGSLWAVPSASTGLLMYMLHHFLREGPGDPGEALRRAQLWMLDPRRRVPDGAADLLRQVNPDRLAEPYRWAGFTHLGR</sequence>
<organism evidence="2 3">
    <name type="scientific">Micromonospora inaquosa</name>
    <dbReference type="NCBI Taxonomy" id="2203716"/>
    <lineage>
        <taxon>Bacteria</taxon>
        <taxon>Bacillati</taxon>
        <taxon>Actinomycetota</taxon>
        <taxon>Actinomycetes</taxon>
        <taxon>Micromonosporales</taxon>
        <taxon>Micromonosporaceae</taxon>
        <taxon>Micromonospora</taxon>
    </lineage>
</organism>
<dbReference type="Gene3D" id="1.25.40.10">
    <property type="entry name" value="Tetratricopeptide repeat domain"/>
    <property type="match status" value="1"/>
</dbReference>
<dbReference type="OrthoDB" id="4149784at2"/>
<comment type="caution">
    <text evidence="2">The sequence shown here is derived from an EMBL/GenBank/DDBJ whole genome shotgun (WGS) entry which is preliminary data.</text>
</comment>
<evidence type="ECO:0000313" key="3">
    <source>
        <dbReference type="Proteomes" id="UP000282312"/>
    </source>
</evidence>